<dbReference type="PROSITE" id="PS00073">
    <property type="entry name" value="ACYL_COA_DH_2"/>
    <property type="match status" value="1"/>
</dbReference>
<dbReference type="Gene3D" id="1.20.140.10">
    <property type="entry name" value="Butyryl-CoA Dehydrogenase, subunit A, domain 3"/>
    <property type="match status" value="2"/>
</dbReference>
<name>A0A1Y3PMG1_9BACI</name>
<comment type="cofactor">
    <cofactor evidence="1 7">
        <name>FAD</name>
        <dbReference type="ChEBI" id="CHEBI:57692"/>
    </cofactor>
</comment>
<dbReference type="Pfam" id="PF02771">
    <property type="entry name" value="Acyl-CoA_dh_N"/>
    <property type="match status" value="1"/>
</dbReference>
<dbReference type="PANTHER" id="PTHR43884">
    <property type="entry name" value="ACYL-COA DEHYDROGENASE"/>
    <property type="match status" value="1"/>
</dbReference>
<dbReference type="PROSITE" id="PS00072">
    <property type="entry name" value="ACYL_COA_DH_1"/>
    <property type="match status" value="1"/>
</dbReference>
<comment type="similarity">
    <text evidence="2 7">Belongs to the acyl-CoA dehydrogenase family.</text>
</comment>
<reference evidence="14" key="1">
    <citation type="submission" date="2016-06" db="EMBL/GenBank/DDBJ databases">
        <authorList>
            <person name="Nascimento L."/>
            <person name="Pereira R.V."/>
            <person name="Martins L.F."/>
            <person name="Quaggio R.B."/>
            <person name="Silva A.M."/>
            <person name="Setubal J.C."/>
        </authorList>
    </citation>
    <scope>NUCLEOTIDE SEQUENCE [LARGE SCALE GENOMIC DNA]</scope>
</reference>
<dbReference type="Gene3D" id="1.10.540.10">
    <property type="entry name" value="Acyl-CoA dehydrogenase/oxidase, N-terminal domain"/>
    <property type="match status" value="1"/>
</dbReference>
<sequence>MSQHHGKDNERELTPGGSFLLRPVSPEEVFTLEDCDEEHQMIARTARDFMEETVMPHVEAIEEEADDQLVARLMRQAGEVGLLGHYLPEKYGGSELDKISSALINEQTGRTGAYGIAHVNHTGIATLPIYYFGTEEQKRKYLPGLATGKLIGAYCLTEPTGGSDSLAARTTAVLNAAGTHYVLNGTKQFITNAAFSDTFIVYAKVDGQHFTAFIVEKDFPGLRLGPEERKMGMHGSSTRQVILEDCQVPVENLLGEVGKGHQIAFNVLNIGRFNVGIGCLGAAKEAFGEAARYAVQRRQFGQPLAAFGAIQEKLADMAARIFALESLQYRTAALLEAAFAPIGRTGGNISAEFVRRSQAYALECSICKVFGSESLDRVVDEAVQIHGGYGYIREYPVERMYRNSRINRIWEGTNEINRMIIPGMLLRMAKAGQLPLEEAIGRALSQDPRLDLVPKVSPDVSHALGEMPDWLDEMKLSFLRCIGLAWRRIGERLQQEQEVAMRLADMAIWIYAAESSILRAAKTVAKQGEETGALQVSLASLVAHEAVAEVERAARYILDTLMEEGTAETDVKKWRQALSAVSYKGVREQKRLIAEKMVEAGRYQC</sequence>
<organism evidence="13 14">
    <name type="scientific">Bacillus thermozeamaize</name>
    <dbReference type="NCBI Taxonomy" id="230954"/>
    <lineage>
        <taxon>Bacteria</taxon>
        <taxon>Bacillati</taxon>
        <taxon>Bacillota</taxon>
        <taxon>Bacilli</taxon>
        <taxon>Bacillales</taxon>
        <taxon>Bacillaceae</taxon>
        <taxon>Bacillus</taxon>
    </lineage>
</organism>
<evidence type="ECO:0000256" key="5">
    <source>
        <dbReference type="ARBA" id="ARBA00023002"/>
    </source>
</evidence>
<evidence type="ECO:0000256" key="6">
    <source>
        <dbReference type="ARBA" id="ARBA00052546"/>
    </source>
</evidence>
<proteinExistence type="inferred from homology"/>
<keyword evidence="5 7" id="KW-0560">Oxidoreductase</keyword>
<evidence type="ECO:0000256" key="3">
    <source>
        <dbReference type="ARBA" id="ARBA00022630"/>
    </source>
</evidence>
<evidence type="ECO:0000256" key="4">
    <source>
        <dbReference type="ARBA" id="ARBA00022827"/>
    </source>
</evidence>
<dbReference type="Pfam" id="PF21263">
    <property type="entry name" value="Acyl-CoA-dh_C"/>
    <property type="match status" value="1"/>
</dbReference>
<evidence type="ECO:0000259" key="12">
    <source>
        <dbReference type="Pfam" id="PF21263"/>
    </source>
</evidence>
<evidence type="ECO:0000313" key="14">
    <source>
        <dbReference type="Proteomes" id="UP000196475"/>
    </source>
</evidence>
<evidence type="ECO:0000256" key="2">
    <source>
        <dbReference type="ARBA" id="ARBA00009347"/>
    </source>
</evidence>
<feature type="compositionally biased region" description="Basic and acidic residues" evidence="8">
    <location>
        <begin position="1"/>
        <end position="13"/>
    </location>
</feature>
<feature type="domain" description="Acyl-CoA dehydrogenase-like C-terminal" evidence="12">
    <location>
        <begin position="475"/>
        <end position="564"/>
    </location>
</feature>
<dbReference type="InterPro" id="IPR006089">
    <property type="entry name" value="Acyl-CoA_DH_CS"/>
</dbReference>
<keyword evidence="3 7" id="KW-0285">Flavoprotein</keyword>
<evidence type="ECO:0000256" key="1">
    <source>
        <dbReference type="ARBA" id="ARBA00001974"/>
    </source>
</evidence>
<dbReference type="Pfam" id="PF00441">
    <property type="entry name" value="Acyl-CoA_dh_1"/>
    <property type="match status" value="1"/>
</dbReference>
<dbReference type="FunFam" id="1.20.140.10:FF:000019">
    <property type="entry name" value="Acyl-CoA dehydrogenase"/>
    <property type="match status" value="1"/>
</dbReference>
<evidence type="ECO:0000256" key="7">
    <source>
        <dbReference type="RuleBase" id="RU362125"/>
    </source>
</evidence>
<comment type="caution">
    <text evidence="13">The sequence shown here is derived from an EMBL/GenBank/DDBJ whole genome shotgun (WGS) entry which is preliminary data.</text>
</comment>
<feature type="domain" description="Acyl-CoA dehydrogenase/oxidase N-terminal" evidence="11">
    <location>
        <begin position="37"/>
        <end position="149"/>
    </location>
</feature>
<dbReference type="AlphaFoldDB" id="A0A1Y3PMG1"/>
<dbReference type="InterPro" id="IPR009075">
    <property type="entry name" value="AcylCo_DH/oxidase_C"/>
</dbReference>
<dbReference type="InterPro" id="IPR037069">
    <property type="entry name" value="AcylCoA_DH/ox_N_sf"/>
</dbReference>
<dbReference type="Pfam" id="PF02770">
    <property type="entry name" value="Acyl-CoA_dh_M"/>
    <property type="match status" value="1"/>
</dbReference>
<dbReference type="InterPro" id="IPR046373">
    <property type="entry name" value="Acyl-CoA_Oxase/DH_mid-dom_sf"/>
</dbReference>
<feature type="domain" description="Acyl-CoA oxidase/dehydrogenase middle" evidence="10">
    <location>
        <begin position="153"/>
        <end position="246"/>
    </location>
</feature>
<dbReference type="SUPFAM" id="SSF56645">
    <property type="entry name" value="Acyl-CoA dehydrogenase NM domain-like"/>
    <property type="match status" value="1"/>
</dbReference>
<dbReference type="InterPro" id="IPR049426">
    <property type="entry name" value="Acyl-CoA-dh-like_C"/>
</dbReference>
<evidence type="ECO:0000256" key="8">
    <source>
        <dbReference type="SAM" id="MobiDB-lite"/>
    </source>
</evidence>
<dbReference type="InterPro" id="IPR009100">
    <property type="entry name" value="AcylCoA_DH/oxidase_NM_dom_sf"/>
</dbReference>
<accession>A0A1Y3PMG1</accession>
<dbReference type="FunFam" id="2.40.110.10:FF:000001">
    <property type="entry name" value="Acyl-CoA dehydrogenase, mitochondrial"/>
    <property type="match status" value="1"/>
</dbReference>
<dbReference type="Proteomes" id="UP000196475">
    <property type="component" value="Unassembled WGS sequence"/>
</dbReference>
<dbReference type="InterPro" id="IPR006091">
    <property type="entry name" value="Acyl-CoA_Oxase/DH_mid-dom"/>
</dbReference>
<dbReference type="FunFam" id="1.10.540.10:FF:000001">
    <property type="entry name" value="Very long-chain-specific acyl-CoA dehydrogenase, mitochondrial"/>
    <property type="match status" value="1"/>
</dbReference>
<evidence type="ECO:0000259" key="11">
    <source>
        <dbReference type="Pfam" id="PF02771"/>
    </source>
</evidence>
<protein>
    <submittedName>
        <fullName evidence="13">Acyl-CoA dehydrogenase</fullName>
    </submittedName>
</protein>
<gene>
    <name evidence="13" type="ORF">BAA01_05335</name>
</gene>
<evidence type="ECO:0000313" key="13">
    <source>
        <dbReference type="EMBL" id="OUM88523.1"/>
    </source>
</evidence>
<dbReference type="PANTHER" id="PTHR43884:SF12">
    <property type="entry name" value="ISOVALERYL-COA DEHYDROGENASE, MITOCHONDRIAL-RELATED"/>
    <property type="match status" value="1"/>
</dbReference>
<dbReference type="GO" id="GO:0050660">
    <property type="term" value="F:flavin adenine dinucleotide binding"/>
    <property type="evidence" value="ECO:0007669"/>
    <property type="project" value="InterPro"/>
</dbReference>
<dbReference type="InterPro" id="IPR013786">
    <property type="entry name" value="AcylCoA_DH/ox_N"/>
</dbReference>
<evidence type="ECO:0000259" key="10">
    <source>
        <dbReference type="Pfam" id="PF02770"/>
    </source>
</evidence>
<dbReference type="EMBL" id="LZRT01000060">
    <property type="protein sequence ID" value="OUM88523.1"/>
    <property type="molecule type" value="Genomic_DNA"/>
</dbReference>
<keyword evidence="4 7" id="KW-0274">FAD</keyword>
<evidence type="ECO:0000259" key="9">
    <source>
        <dbReference type="Pfam" id="PF00441"/>
    </source>
</evidence>
<feature type="region of interest" description="Disordered" evidence="8">
    <location>
        <begin position="1"/>
        <end position="21"/>
    </location>
</feature>
<feature type="domain" description="Acyl-CoA dehydrogenase/oxidase C-terminal" evidence="9">
    <location>
        <begin position="258"/>
        <end position="421"/>
    </location>
</feature>
<dbReference type="InterPro" id="IPR036250">
    <property type="entry name" value="AcylCo_DH-like_C"/>
</dbReference>
<dbReference type="SUPFAM" id="SSF47203">
    <property type="entry name" value="Acyl-CoA dehydrogenase C-terminal domain-like"/>
    <property type="match status" value="2"/>
</dbReference>
<dbReference type="Gene3D" id="2.40.110.10">
    <property type="entry name" value="Butyryl-CoA Dehydrogenase, subunit A, domain 2"/>
    <property type="match status" value="1"/>
</dbReference>
<dbReference type="GO" id="GO:0003995">
    <property type="term" value="F:acyl-CoA dehydrogenase activity"/>
    <property type="evidence" value="ECO:0007669"/>
    <property type="project" value="InterPro"/>
</dbReference>
<comment type="catalytic activity">
    <reaction evidence="6">
        <text>a 2,3-saturated acyl-CoA + A = a 2,3-dehydroacyl-CoA + AH2</text>
        <dbReference type="Rhea" id="RHEA:48608"/>
        <dbReference type="ChEBI" id="CHEBI:13193"/>
        <dbReference type="ChEBI" id="CHEBI:17499"/>
        <dbReference type="ChEBI" id="CHEBI:60015"/>
        <dbReference type="ChEBI" id="CHEBI:65111"/>
    </reaction>
</comment>